<dbReference type="Proteomes" id="UP000504637">
    <property type="component" value="Unplaced"/>
</dbReference>
<evidence type="ECO:0000256" key="1">
    <source>
        <dbReference type="ARBA" id="ARBA00004184"/>
    </source>
</evidence>
<dbReference type="GO" id="GO:0019432">
    <property type="term" value="P:triglyceride biosynthetic process"/>
    <property type="evidence" value="ECO:0007669"/>
    <property type="project" value="TreeGrafter"/>
</dbReference>
<dbReference type="GO" id="GO:0008654">
    <property type="term" value="P:phospholipid biosynthetic process"/>
    <property type="evidence" value="ECO:0007669"/>
    <property type="project" value="TreeGrafter"/>
</dbReference>
<keyword evidence="3" id="KW-0808">Transferase</keyword>
<dbReference type="InterPro" id="IPR002123">
    <property type="entry name" value="Plipid/glycerol_acylTrfase"/>
</dbReference>
<dbReference type="GO" id="GO:0006072">
    <property type="term" value="P:glycerol-3-phosphate metabolic process"/>
    <property type="evidence" value="ECO:0007669"/>
    <property type="project" value="TreeGrafter"/>
</dbReference>
<dbReference type="GO" id="GO:0004366">
    <property type="term" value="F:glycerol-3-phosphate O-acyltransferase activity"/>
    <property type="evidence" value="ECO:0007669"/>
    <property type="project" value="TreeGrafter"/>
</dbReference>
<reference evidence="8" key="1">
    <citation type="submission" date="2020-01" db="EMBL/GenBank/DDBJ databases">
        <authorList>
            <consortium name="DOE Joint Genome Institute"/>
            <person name="Haridas S."/>
            <person name="Albert R."/>
            <person name="Binder M."/>
            <person name="Bloem J."/>
            <person name="Labutti K."/>
            <person name="Salamov A."/>
            <person name="Andreopoulos B."/>
            <person name="Baker S.E."/>
            <person name="Barry K."/>
            <person name="Bills G."/>
            <person name="Bluhm B.H."/>
            <person name="Cannon C."/>
            <person name="Castanera R."/>
            <person name="Culley D.E."/>
            <person name="Daum C."/>
            <person name="Ezra D."/>
            <person name="Gonzalez J.B."/>
            <person name="Henrissat B."/>
            <person name="Kuo A."/>
            <person name="Liang C."/>
            <person name="Lipzen A."/>
            <person name="Lutzoni F."/>
            <person name="Magnuson J."/>
            <person name="Mondo S."/>
            <person name="Nolan M."/>
            <person name="Ohm R."/>
            <person name="Pangilinan J."/>
            <person name="Park H.-J."/>
            <person name="Ramirez L."/>
            <person name="Alfaro M."/>
            <person name="Sun H."/>
            <person name="Tritt A."/>
            <person name="Yoshinaga Y."/>
            <person name="Zwiers L.-H."/>
            <person name="Turgeon B.G."/>
            <person name="Goodwin S.B."/>
            <person name="Spatafora J.W."/>
            <person name="Crous P.W."/>
            <person name="Grigoriev I.V."/>
        </authorList>
    </citation>
    <scope>NUCLEOTIDE SEQUENCE</scope>
    <source>
        <strain evidence="8">CBS 342.82</strain>
    </source>
</reference>
<dbReference type="RefSeq" id="XP_033458726.1">
    <property type="nucleotide sequence ID" value="XM_033601539.1"/>
</dbReference>
<keyword evidence="7" id="KW-1185">Reference proteome</keyword>
<dbReference type="InterPro" id="IPR045520">
    <property type="entry name" value="GPAT/DHAPAT_C"/>
</dbReference>
<evidence type="ECO:0000256" key="2">
    <source>
        <dbReference type="ARBA" id="ARBA00007937"/>
    </source>
</evidence>
<keyword evidence="5 8" id="KW-0012">Acyltransferase</keyword>
<evidence type="ECO:0000313" key="8">
    <source>
        <dbReference type="RefSeq" id="XP_033458726.1"/>
    </source>
</evidence>
<dbReference type="OrthoDB" id="10255570at2759"/>
<comment type="similarity">
    <text evidence="2">Belongs to the GPAT/DAPAT family.</text>
</comment>
<dbReference type="AlphaFoldDB" id="A0A6J3M0X5"/>
<dbReference type="CDD" id="cd07993">
    <property type="entry name" value="LPLAT_DHAPAT-like"/>
    <property type="match status" value="1"/>
</dbReference>
<dbReference type="Pfam" id="PF01553">
    <property type="entry name" value="Acyltransferase"/>
    <property type="match status" value="1"/>
</dbReference>
<keyword evidence="4" id="KW-0472">Membrane</keyword>
<dbReference type="GeneID" id="54359339"/>
<dbReference type="SUPFAM" id="SSF69593">
    <property type="entry name" value="Glycerol-3-phosphate (1)-acyltransferase"/>
    <property type="match status" value="1"/>
</dbReference>
<evidence type="ECO:0000256" key="3">
    <source>
        <dbReference type="ARBA" id="ARBA00022679"/>
    </source>
</evidence>
<gene>
    <name evidence="8" type="ORF">K489DRAFT_321316</name>
</gene>
<feature type="domain" description="Phospholipid/glycerol acyltransferase" evidence="6">
    <location>
        <begin position="207"/>
        <end position="334"/>
    </location>
</feature>
<dbReference type="SMART" id="SM00563">
    <property type="entry name" value="PlsC"/>
    <property type="match status" value="1"/>
</dbReference>
<organism evidence="8">
    <name type="scientific">Dissoconium aciculare CBS 342.82</name>
    <dbReference type="NCBI Taxonomy" id="1314786"/>
    <lineage>
        <taxon>Eukaryota</taxon>
        <taxon>Fungi</taxon>
        <taxon>Dikarya</taxon>
        <taxon>Ascomycota</taxon>
        <taxon>Pezizomycotina</taxon>
        <taxon>Dothideomycetes</taxon>
        <taxon>Dothideomycetidae</taxon>
        <taxon>Mycosphaerellales</taxon>
        <taxon>Dissoconiaceae</taxon>
        <taxon>Dissoconium</taxon>
    </lineage>
</organism>
<dbReference type="InterPro" id="IPR022284">
    <property type="entry name" value="GPAT/DHAPAT"/>
</dbReference>
<dbReference type="PANTHER" id="PTHR12563">
    <property type="entry name" value="GLYCEROL-3-PHOSPHATE ACYLTRANSFERASE"/>
    <property type="match status" value="1"/>
</dbReference>
<dbReference type="GO" id="GO:0031966">
    <property type="term" value="C:mitochondrial membrane"/>
    <property type="evidence" value="ECO:0007669"/>
    <property type="project" value="TreeGrafter"/>
</dbReference>
<protein>
    <submittedName>
        <fullName evidence="8">Acyltransferase-domain-containing protein</fullName>
    </submittedName>
</protein>
<proteinExistence type="inferred from homology"/>
<evidence type="ECO:0000256" key="4">
    <source>
        <dbReference type="ARBA" id="ARBA00023136"/>
    </source>
</evidence>
<sequence>MSDNSSPGGTPAPAGAVADWAIFGDELKVVDTNVEHELLEPYASFRDAPINAISELGLHFLGTAWRSYDQIIGQPIFYPGFTENIKSLTMAQPRLKSKIRSLATKRVEVEVKEGQYGGVAATGEEPAVKAARNTRRKQIESELSTVADDWLDKLVCKMEGRYFIRGAYYLATQLLTRAYHQGIHVNSQEVLQLRTVAKQAAKLKQSIVFLPSHRSHVDYVSLQVICFRLGMALPTVVAGDNLNFPVIGSFLQNAGAMYIRRSFGDDQLYSTLVQTYIDTLMQNGHNVECFVEGGRSRTGKLLQPKFGILGFYLDSVLSGIVEDAWICPVSTQYDKVIEVDSYISELLGQPKKKEDLAGFLSASNVLSLKLGRVDVRFQKPWSLRQFINDQASRLVKDQPTTPKVLMQPNIRRPILSKLGYQVLAEINEVSVVMPTALVGTVLLTLSGRSVGRAELVRRVAWLGARIVSEQGRLAHFNGNTVESVVDKALEVLGPKLVGRVDDLPEEMYYAEDRFQLSFYRNMTIHLFISQALVCAAVYTKVKHSINETISARELYDYVNFLSQLFRTEFIFPATSLEDNFRRTLEGLVADRVLYTTPDPANPESIATIELHPDERARGLENFDFYCFLIWPFIEASWLDGISLFMLSPPPTSPDQSVYLDLSTFQEKAQLLGKTLFHRGDLSYYEAVNKEALKNALGRTEEEGIVQITRPDKSEGGKIPQRIRLHPDWLPPRDALGKLTPNAVVGSRLFAYCEAIHSSRRVNGETHKDGGASLTTRVLQLAEMVAGDDLFETAVAEPLGTPKVLRRRVGIRTGRGANGKASRL</sequence>
<evidence type="ECO:0000256" key="5">
    <source>
        <dbReference type="ARBA" id="ARBA00023315"/>
    </source>
</evidence>
<evidence type="ECO:0000259" key="6">
    <source>
        <dbReference type="SMART" id="SM00563"/>
    </source>
</evidence>
<dbReference type="Pfam" id="PF19277">
    <property type="entry name" value="GPAT_C"/>
    <property type="match status" value="1"/>
</dbReference>
<dbReference type="GO" id="GO:0006631">
    <property type="term" value="P:fatty acid metabolic process"/>
    <property type="evidence" value="ECO:0007669"/>
    <property type="project" value="TreeGrafter"/>
</dbReference>
<reference evidence="8" key="2">
    <citation type="submission" date="2020-04" db="EMBL/GenBank/DDBJ databases">
        <authorList>
            <consortium name="NCBI Genome Project"/>
        </authorList>
    </citation>
    <scope>NUCLEOTIDE SEQUENCE</scope>
    <source>
        <strain evidence="8">CBS 342.82</strain>
    </source>
</reference>
<accession>A0A6J3M0X5</accession>
<dbReference type="GO" id="GO:0012505">
    <property type="term" value="C:endomembrane system"/>
    <property type="evidence" value="ECO:0007669"/>
    <property type="project" value="UniProtKB-SubCell"/>
</dbReference>
<comment type="subcellular location">
    <subcellularLocation>
        <location evidence="1">Endomembrane system</location>
        <topology evidence="1">Peripheral membrane protein</topology>
    </subcellularLocation>
</comment>
<reference evidence="8" key="3">
    <citation type="submission" date="2025-08" db="UniProtKB">
        <authorList>
            <consortium name="RefSeq"/>
        </authorList>
    </citation>
    <scope>IDENTIFICATION</scope>
    <source>
        <strain evidence="8">CBS 342.82</strain>
    </source>
</reference>
<name>A0A6J3M0X5_9PEZI</name>
<dbReference type="PANTHER" id="PTHR12563:SF17">
    <property type="entry name" value="DIHYDROXYACETONE PHOSPHATE ACYLTRANSFERASE"/>
    <property type="match status" value="1"/>
</dbReference>
<evidence type="ECO:0000313" key="7">
    <source>
        <dbReference type="Proteomes" id="UP000504637"/>
    </source>
</evidence>
<dbReference type="InterPro" id="IPR041728">
    <property type="entry name" value="GPAT/DHAPAT_LPLAT"/>
</dbReference>